<feature type="transmembrane region" description="Helical" evidence="5">
    <location>
        <begin position="210"/>
        <end position="228"/>
    </location>
</feature>
<keyword evidence="4 5" id="KW-0472">Membrane</keyword>
<keyword evidence="8" id="KW-1185">Reference proteome</keyword>
<dbReference type="Gene3D" id="1.10.3730.20">
    <property type="match status" value="1"/>
</dbReference>
<evidence type="ECO:0000256" key="1">
    <source>
        <dbReference type="ARBA" id="ARBA00004141"/>
    </source>
</evidence>
<feature type="domain" description="EamA" evidence="6">
    <location>
        <begin position="6"/>
        <end position="131"/>
    </location>
</feature>
<accession>A0A4R2L4W5</accession>
<dbReference type="EMBL" id="SLWY01000005">
    <property type="protein sequence ID" value="TCO82341.1"/>
    <property type="molecule type" value="Genomic_DNA"/>
</dbReference>
<feature type="transmembrane region" description="Helical" evidence="5">
    <location>
        <begin position="171"/>
        <end position="190"/>
    </location>
</feature>
<evidence type="ECO:0000313" key="7">
    <source>
        <dbReference type="EMBL" id="TCO82341.1"/>
    </source>
</evidence>
<dbReference type="OrthoDB" id="7158585at2"/>
<feature type="transmembrane region" description="Helical" evidence="5">
    <location>
        <begin position="33"/>
        <end position="51"/>
    </location>
</feature>
<feature type="transmembrane region" description="Helical" evidence="5">
    <location>
        <begin position="261"/>
        <end position="281"/>
    </location>
</feature>
<gene>
    <name evidence="7" type="ORF">EV699_105131</name>
</gene>
<feature type="transmembrane region" description="Helical" evidence="5">
    <location>
        <begin position="116"/>
        <end position="132"/>
    </location>
</feature>
<keyword evidence="3 5" id="KW-1133">Transmembrane helix</keyword>
<dbReference type="PANTHER" id="PTHR32322">
    <property type="entry name" value="INNER MEMBRANE TRANSPORTER"/>
    <property type="match status" value="1"/>
</dbReference>
<evidence type="ECO:0000313" key="8">
    <source>
        <dbReference type="Proteomes" id="UP000295765"/>
    </source>
</evidence>
<evidence type="ECO:0000256" key="2">
    <source>
        <dbReference type="ARBA" id="ARBA00022692"/>
    </source>
</evidence>
<proteinExistence type="predicted"/>
<dbReference type="GO" id="GO:0016020">
    <property type="term" value="C:membrane"/>
    <property type="evidence" value="ECO:0007669"/>
    <property type="project" value="UniProtKB-SubCell"/>
</dbReference>
<evidence type="ECO:0000259" key="6">
    <source>
        <dbReference type="Pfam" id="PF00892"/>
    </source>
</evidence>
<dbReference type="InterPro" id="IPR000620">
    <property type="entry name" value="EamA_dom"/>
</dbReference>
<keyword evidence="2 5" id="KW-0812">Transmembrane</keyword>
<dbReference type="InterPro" id="IPR050638">
    <property type="entry name" value="AA-Vitamin_Transporters"/>
</dbReference>
<feature type="transmembrane region" description="Helical" evidence="5">
    <location>
        <begin position="235"/>
        <end position="255"/>
    </location>
</feature>
<reference evidence="7 8" key="1">
    <citation type="submission" date="2019-03" db="EMBL/GenBank/DDBJ databases">
        <title>Genomic Encyclopedia of Type Strains, Phase IV (KMG-IV): sequencing the most valuable type-strain genomes for metagenomic binning, comparative biology and taxonomic classification.</title>
        <authorList>
            <person name="Goeker M."/>
        </authorList>
    </citation>
    <scope>NUCLEOTIDE SEQUENCE [LARGE SCALE GENOMIC DNA]</scope>
    <source>
        <strain evidence="7 8">DSM 25287</strain>
    </source>
</reference>
<feature type="domain" description="EamA" evidence="6">
    <location>
        <begin position="142"/>
        <end position="278"/>
    </location>
</feature>
<sequence>MPFTHLLLALIANAAWAFNFIAGKAGVAHFPPLLFTTLRFALLVLLLLPWLRPVPGQMRRVLLIAVVMGVIHFSMIFGGLAAAGDVSSVAIATQLYVPMSVLAGIWWLGERPEPRRLLGTAIAFAGVLVIGFDPVVFLHPLALALIAGASAAFAGASILMRGLKGVGVFTMQAWIALAAVLGLTPLTLLFEHGQAQAIATASWLEWGAPAYSAIGSSLVGHGIVYWLLKRHPVGVTAPLMLLSPVLAVIFGVTLWGDQLSWKLVVGGLMTLAGVAVINVRWPLRGTRP</sequence>
<name>A0A4R2L4W5_9GAMM</name>
<dbReference type="SUPFAM" id="SSF103481">
    <property type="entry name" value="Multidrug resistance efflux transporter EmrE"/>
    <property type="match status" value="2"/>
</dbReference>
<dbReference type="Pfam" id="PF00892">
    <property type="entry name" value="EamA"/>
    <property type="match status" value="2"/>
</dbReference>
<dbReference type="Proteomes" id="UP000295765">
    <property type="component" value="Unassembled WGS sequence"/>
</dbReference>
<feature type="transmembrane region" description="Helical" evidence="5">
    <location>
        <begin position="138"/>
        <end position="159"/>
    </location>
</feature>
<comment type="subcellular location">
    <subcellularLocation>
        <location evidence="1">Membrane</location>
        <topology evidence="1">Multi-pass membrane protein</topology>
    </subcellularLocation>
</comment>
<feature type="transmembrane region" description="Helical" evidence="5">
    <location>
        <begin position="63"/>
        <end position="83"/>
    </location>
</feature>
<comment type="caution">
    <text evidence="7">The sequence shown here is derived from an EMBL/GenBank/DDBJ whole genome shotgun (WGS) entry which is preliminary data.</text>
</comment>
<dbReference type="RefSeq" id="WP_132539688.1">
    <property type="nucleotide sequence ID" value="NZ_SLWY01000005.1"/>
</dbReference>
<organism evidence="7 8">
    <name type="scientific">Plasticicumulans lactativorans</name>
    <dbReference type="NCBI Taxonomy" id="1133106"/>
    <lineage>
        <taxon>Bacteria</taxon>
        <taxon>Pseudomonadati</taxon>
        <taxon>Pseudomonadota</taxon>
        <taxon>Gammaproteobacteria</taxon>
        <taxon>Candidatus Competibacteraceae</taxon>
        <taxon>Plasticicumulans</taxon>
    </lineage>
</organism>
<evidence type="ECO:0000256" key="5">
    <source>
        <dbReference type="SAM" id="Phobius"/>
    </source>
</evidence>
<dbReference type="AlphaFoldDB" id="A0A4R2L4W5"/>
<evidence type="ECO:0000256" key="3">
    <source>
        <dbReference type="ARBA" id="ARBA00022989"/>
    </source>
</evidence>
<dbReference type="InterPro" id="IPR037185">
    <property type="entry name" value="EmrE-like"/>
</dbReference>
<feature type="transmembrane region" description="Helical" evidence="5">
    <location>
        <begin position="89"/>
        <end position="109"/>
    </location>
</feature>
<dbReference type="PANTHER" id="PTHR32322:SF9">
    <property type="entry name" value="AMINO-ACID METABOLITE EFFLUX PUMP-RELATED"/>
    <property type="match status" value="1"/>
</dbReference>
<protein>
    <submittedName>
        <fullName evidence="7">O-acetylserine/cysteine efflux transporter</fullName>
    </submittedName>
</protein>
<evidence type="ECO:0000256" key="4">
    <source>
        <dbReference type="ARBA" id="ARBA00023136"/>
    </source>
</evidence>